<dbReference type="InterPro" id="IPR035965">
    <property type="entry name" value="PAS-like_dom_sf"/>
</dbReference>
<dbReference type="InterPro" id="IPR035919">
    <property type="entry name" value="EAL_sf"/>
</dbReference>
<dbReference type="PROSITE" id="PS50883">
    <property type="entry name" value="EAL"/>
    <property type="match status" value="1"/>
</dbReference>
<sequence length="418" mass="47183">MVPLSLLHELFDSLPDAMVLLRVENHHRFRYERASRAAYRSHLFCESHLGKLVGEVHAPEYASYLREKYAYAVQTRKPVIFKDIVHLDNRSLIQEAVVTPVMDGSGNCQYLIAEISHEMDKAAAQRVEATRRIFESFFHGAGERVVRVRNGEHHIDVTDATLRKAMEDGQFFAEYQPLIAPRSGTMLGVEALIRWHHPDAGLIPPIALVSAAEQLGCLVEIDLWMMHRACSAIKQADLLPLHVGVNISAQHLRRKGFVDDVKAILADVAFPADQLVLEITESALMEEMEVALEILHTLRSYGVKFAIDDFGTGYSSLSYLKDLPVDLLKIDRSFIHSVPDDPRSSAIVETISNLGRHLNLLVISEGVETMKQLNFVRNHCDMVQGYIFSRPTSLDELQRQFHSARPGSSDWPRMANRT</sequence>
<dbReference type="Proteomes" id="UP001232973">
    <property type="component" value="Unassembled WGS sequence"/>
</dbReference>
<dbReference type="EMBL" id="JAUSTP010000001">
    <property type="protein sequence ID" value="MDQ0188522.1"/>
    <property type="molecule type" value="Genomic_DNA"/>
</dbReference>
<dbReference type="Gene3D" id="3.20.20.450">
    <property type="entry name" value="EAL domain"/>
    <property type="match status" value="1"/>
</dbReference>
<reference evidence="2 3" key="1">
    <citation type="submission" date="2023-07" db="EMBL/GenBank/DDBJ databases">
        <title>Genomic Encyclopedia of Type Strains, Phase IV (KMG-IV): sequencing the most valuable type-strain genomes for metagenomic binning, comparative biology and taxonomic classification.</title>
        <authorList>
            <person name="Goeker M."/>
        </authorList>
    </citation>
    <scope>NUCLEOTIDE SEQUENCE [LARGE SCALE GENOMIC DNA]</scope>
    <source>
        <strain evidence="2 3">DSM 4006</strain>
    </source>
</reference>
<dbReference type="SUPFAM" id="SSF55785">
    <property type="entry name" value="PYP-like sensor domain (PAS domain)"/>
    <property type="match status" value="1"/>
</dbReference>
<evidence type="ECO:0000259" key="1">
    <source>
        <dbReference type="PROSITE" id="PS50883"/>
    </source>
</evidence>
<organism evidence="2 3">
    <name type="scientific">Alicyclobacillus cycloheptanicus</name>
    <dbReference type="NCBI Taxonomy" id="1457"/>
    <lineage>
        <taxon>Bacteria</taxon>
        <taxon>Bacillati</taxon>
        <taxon>Bacillota</taxon>
        <taxon>Bacilli</taxon>
        <taxon>Bacillales</taxon>
        <taxon>Alicyclobacillaceae</taxon>
        <taxon>Alicyclobacillus</taxon>
    </lineage>
</organism>
<evidence type="ECO:0000313" key="2">
    <source>
        <dbReference type="EMBL" id="MDQ0188522.1"/>
    </source>
</evidence>
<dbReference type="Gene3D" id="3.30.450.20">
    <property type="entry name" value="PAS domain"/>
    <property type="match status" value="1"/>
</dbReference>
<evidence type="ECO:0000313" key="3">
    <source>
        <dbReference type="Proteomes" id="UP001232973"/>
    </source>
</evidence>
<dbReference type="PANTHER" id="PTHR33121:SF79">
    <property type="entry name" value="CYCLIC DI-GMP PHOSPHODIESTERASE PDED-RELATED"/>
    <property type="match status" value="1"/>
</dbReference>
<feature type="domain" description="EAL" evidence="1">
    <location>
        <begin position="155"/>
        <end position="405"/>
    </location>
</feature>
<name>A0ABT9XEB2_9BACL</name>
<keyword evidence="3" id="KW-1185">Reference proteome</keyword>
<accession>A0ABT9XEB2</accession>
<dbReference type="SMART" id="SM00052">
    <property type="entry name" value="EAL"/>
    <property type="match status" value="1"/>
</dbReference>
<gene>
    <name evidence="2" type="ORF">J2S03_000326</name>
</gene>
<comment type="caution">
    <text evidence="2">The sequence shown here is derived from an EMBL/GenBank/DDBJ whole genome shotgun (WGS) entry which is preliminary data.</text>
</comment>
<dbReference type="Pfam" id="PF00563">
    <property type="entry name" value="EAL"/>
    <property type="match status" value="1"/>
</dbReference>
<dbReference type="PANTHER" id="PTHR33121">
    <property type="entry name" value="CYCLIC DI-GMP PHOSPHODIESTERASE PDEF"/>
    <property type="match status" value="1"/>
</dbReference>
<dbReference type="SUPFAM" id="SSF141868">
    <property type="entry name" value="EAL domain-like"/>
    <property type="match status" value="1"/>
</dbReference>
<dbReference type="InterPro" id="IPR001633">
    <property type="entry name" value="EAL_dom"/>
</dbReference>
<protein>
    <submittedName>
        <fullName evidence="2">EAL domain-containing protein (Putative c-di-GMP-specific phosphodiesterase class I)</fullName>
    </submittedName>
</protein>
<proteinExistence type="predicted"/>
<dbReference type="Pfam" id="PF08448">
    <property type="entry name" value="PAS_4"/>
    <property type="match status" value="1"/>
</dbReference>
<dbReference type="RefSeq" id="WP_274455922.1">
    <property type="nucleotide sequence ID" value="NZ_CP067097.1"/>
</dbReference>
<dbReference type="InterPro" id="IPR050706">
    <property type="entry name" value="Cyclic-di-GMP_PDE-like"/>
</dbReference>
<dbReference type="CDD" id="cd01948">
    <property type="entry name" value="EAL"/>
    <property type="match status" value="1"/>
</dbReference>
<dbReference type="InterPro" id="IPR013656">
    <property type="entry name" value="PAS_4"/>
</dbReference>